<dbReference type="GO" id="GO:0000776">
    <property type="term" value="C:kinetochore"/>
    <property type="evidence" value="ECO:0007669"/>
    <property type="project" value="InterPro"/>
</dbReference>
<feature type="region of interest" description="Disordered" evidence="4">
    <location>
        <begin position="72"/>
        <end position="92"/>
    </location>
</feature>
<evidence type="ECO:0000256" key="2">
    <source>
        <dbReference type="ARBA" id="ARBA00010291"/>
    </source>
</evidence>
<evidence type="ECO:0000256" key="1">
    <source>
        <dbReference type="ARBA" id="ARBA00004123"/>
    </source>
</evidence>
<evidence type="ECO:0000256" key="3">
    <source>
        <dbReference type="ARBA" id="ARBA00023242"/>
    </source>
</evidence>
<comment type="subcellular location">
    <subcellularLocation>
        <location evidence="1">Nucleus</location>
    </subcellularLocation>
</comment>
<dbReference type="GO" id="GO:0051382">
    <property type="term" value="P:kinetochore assembly"/>
    <property type="evidence" value="ECO:0007669"/>
    <property type="project" value="InterPro"/>
</dbReference>
<feature type="compositionally biased region" description="Basic and acidic residues" evidence="4">
    <location>
        <begin position="383"/>
        <end position="398"/>
    </location>
</feature>
<dbReference type="PANTHER" id="PTHR16684">
    <property type="entry name" value="CENTROMERE PROTEIN C"/>
    <property type="match status" value="1"/>
</dbReference>
<feature type="region of interest" description="Disordered" evidence="4">
    <location>
        <begin position="653"/>
        <end position="698"/>
    </location>
</feature>
<comment type="similarity">
    <text evidence="2">Belongs to the CENP-C/MIF2 family.</text>
</comment>
<accession>Q66LH4</accession>
<feature type="region of interest" description="Disordered" evidence="4">
    <location>
        <begin position="330"/>
        <end position="351"/>
    </location>
</feature>
<keyword evidence="3" id="KW-0539">Nucleus</keyword>
<dbReference type="AlphaFoldDB" id="Q66LH4"/>
<dbReference type="PANTHER" id="PTHR16684:SF11">
    <property type="entry name" value="CENTROMERE PROTEIN C"/>
    <property type="match status" value="1"/>
</dbReference>
<dbReference type="GO" id="GO:0019237">
    <property type="term" value="F:centromeric DNA binding"/>
    <property type="evidence" value="ECO:0007669"/>
    <property type="project" value="InterPro"/>
</dbReference>
<dbReference type="EMBL" id="AY693793">
    <property type="protein sequence ID" value="AAU04624.1"/>
    <property type="molecule type" value="mRNA"/>
</dbReference>
<reference evidence="5" key="1">
    <citation type="journal article" date="2004" name="J. Biol.">
        <title>Adaptive evolution of centromere proteins in plants and animals.</title>
        <authorList>
            <person name="Talbert P.B."/>
            <person name="Bryson T.D."/>
            <person name="Henikoff S."/>
        </authorList>
    </citation>
    <scope>NUCLEOTIDE SEQUENCE</scope>
</reference>
<evidence type="ECO:0000256" key="4">
    <source>
        <dbReference type="SAM" id="MobiDB-lite"/>
    </source>
</evidence>
<dbReference type="GO" id="GO:0005634">
    <property type="term" value="C:nucleus"/>
    <property type="evidence" value="ECO:0007669"/>
    <property type="project" value="UniProtKB-SubCell"/>
</dbReference>
<protein>
    <submittedName>
        <fullName evidence="5">CENP-C</fullName>
    </submittedName>
</protein>
<feature type="compositionally biased region" description="Basic and acidic residues" evidence="4">
    <location>
        <begin position="410"/>
        <end position="422"/>
    </location>
</feature>
<feature type="region of interest" description="Disordered" evidence="4">
    <location>
        <begin position="529"/>
        <end position="616"/>
    </location>
</feature>
<feature type="region of interest" description="Disordered" evidence="4">
    <location>
        <begin position="382"/>
        <end position="461"/>
    </location>
</feature>
<organism evidence="5">
    <name type="scientific">Sorghum propinquum</name>
    <name type="common">Sorghum</name>
    <dbReference type="NCBI Taxonomy" id="132711"/>
    <lineage>
        <taxon>Eukaryota</taxon>
        <taxon>Viridiplantae</taxon>
        <taxon>Streptophyta</taxon>
        <taxon>Embryophyta</taxon>
        <taxon>Tracheophyta</taxon>
        <taxon>Spermatophyta</taxon>
        <taxon>Magnoliopsida</taxon>
        <taxon>Liliopsida</taxon>
        <taxon>Poales</taxon>
        <taxon>Poaceae</taxon>
        <taxon>PACMAD clade</taxon>
        <taxon>Panicoideae</taxon>
        <taxon>Andropogonodae</taxon>
        <taxon>Andropogoneae</taxon>
        <taxon>Sorghinae</taxon>
        <taxon>Sorghum</taxon>
    </lineage>
</organism>
<sequence>MNAADPLCAISLPARLLPRTLGPASATGPSPSKAGDALLEAIAVARSPKGSEELVKQAKMVLKEHGDIQPLYHDDGVQVRPPVNDSKEQQGRRLALNRKRARFTMKDTASKPTPVVDQSKLTNISDPVEYFMTLDRLEEAQEEIQRLNGAAEKCVLKFDPVDQQKRQPGLCGRKSIRSFKIIGDADTQDPIEVPASQTTTLTGSQVSQDAMHAVADKNEQCVRSSSGEAISGKEDSLAQKDGRDDFTYLLNSLQHLDESEEEGFILKTLGIGEPRKERVSFRNSIPGVRSLRSNNEQKGSMRAHPLESLLLQPLQDRISELEKHLFPGGAAGAKCTDDESEGSPDIAMGEPSLLHDFSHVPMADENFTGSEIDRETPNLGARAADHTLDPEPSDHAYERQPGGSSVGLCRDTEVAKENEACRRSNISMEEDDVPIDYPTIGRSTSETEASSHHLEGRSTEELGINRTLHTAEDSIQHLEVVKEGGVLQDKSSQSLEMPLEDIDPVNQPQMHGGSTKKLAPDLCNALSLTKQKKQQAAQEGKMKKQSKRGKKVADESSHAPEISQANLDSENQPHNDDVNIEQQKVLSSTLSPNHAKGQKGAQRANKTKKLNQRKILGDESSLALEISQANLDSENQPHNDDLNIEQQTVLSSTLSPNHDKGQKGAQRTNKTKKLNQRKILGDAGLAQPSGVRRSTRTRSRPLEHWLGERLLYGPINDTLPAVIGIKSYSPGQDGKKTLKVKSFVPDQYSDLVAKSAKY</sequence>
<feature type="compositionally biased region" description="Polar residues" evidence="4">
    <location>
        <begin position="580"/>
        <end position="592"/>
    </location>
</feature>
<dbReference type="GO" id="GO:0051455">
    <property type="term" value="P:spindle attachment to meiosis I kinetochore"/>
    <property type="evidence" value="ECO:0007669"/>
    <property type="project" value="TreeGrafter"/>
</dbReference>
<evidence type="ECO:0000313" key="5">
    <source>
        <dbReference type="EMBL" id="AAU04624.1"/>
    </source>
</evidence>
<dbReference type="InterPro" id="IPR028386">
    <property type="entry name" value="CENP-C/Mif2/cnp3"/>
</dbReference>
<feature type="compositionally biased region" description="Basic and acidic residues" evidence="4">
    <location>
        <begin position="449"/>
        <end position="460"/>
    </location>
</feature>
<name>Q66LH4_SORPR</name>
<proteinExistence type="evidence at transcript level"/>
<dbReference type="GO" id="GO:0051315">
    <property type="term" value="P:attachment of mitotic spindle microtubules to kinetochore"/>
    <property type="evidence" value="ECO:0007669"/>
    <property type="project" value="TreeGrafter"/>
</dbReference>